<evidence type="ECO:0000259" key="2">
    <source>
        <dbReference type="Pfam" id="PF02719"/>
    </source>
</evidence>
<dbReference type="Gene3D" id="3.40.50.720">
    <property type="entry name" value="NAD(P)-binding Rossmann-like Domain"/>
    <property type="match status" value="1"/>
</dbReference>
<organism evidence="3 4">
    <name type="scientific">Cryptosporangium aurantiacum</name>
    <dbReference type="NCBI Taxonomy" id="134849"/>
    <lineage>
        <taxon>Bacteria</taxon>
        <taxon>Bacillati</taxon>
        <taxon>Actinomycetota</taxon>
        <taxon>Actinomycetes</taxon>
        <taxon>Cryptosporangiales</taxon>
        <taxon>Cryptosporangiaceae</taxon>
        <taxon>Cryptosporangium</taxon>
    </lineage>
</organism>
<evidence type="ECO:0000313" key="3">
    <source>
        <dbReference type="EMBL" id="SHN46049.1"/>
    </source>
</evidence>
<dbReference type="InterPro" id="IPR051203">
    <property type="entry name" value="Polysaccharide_Synthase-Rel"/>
</dbReference>
<proteinExistence type="inferred from homology"/>
<dbReference type="Proteomes" id="UP000184440">
    <property type="component" value="Unassembled WGS sequence"/>
</dbReference>
<evidence type="ECO:0000256" key="1">
    <source>
        <dbReference type="ARBA" id="ARBA00007430"/>
    </source>
</evidence>
<reference evidence="3 4" key="1">
    <citation type="submission" date="2016-11" db="EMBL/GenBank/DDBJ databases">
        <authorList>
            <person name="Jaros S."/>
            <person name="Januszkiewicz K."/>
            <person name="Wedrychowicz H."/>
        </authorList>
    </citation>
    <scope>NUCLEOTIDE SEQUENCE [LARGE SCALE GENOMIC DNA]</scope>
    <source>
        <strain evidence="3 4">DSM 46144</strain>
    </source>
</reference>
<sequence>MGVRSEIQTVTNIEDGGQSMLSRAEIIDEILALAPAGDFGADPGPVRARLWELTSTLIRSYDADEPITVDPMEIYRQRAVPLETAALADFLRGKRVLVTGAAGAVGAEVVEALVNRLPTGSICALDLRESPIPAGAENRVVPVIADIRDIEATGKVFAEFNPEIVYHLAAQREPGLAEFETALTITTNIGGTRNILTLCDQFGVDICVHASTGKAARYYTPDIYAGSKKVAEWMIAEEAPSLSTKIGLVRFTHIAENSIVFDDFRRKVAAGVLNIHEPYRLMYVQSMSEAVALVLNTTLYVDDEDATLVTVGDLGWPLDILRLALHTIAVSGQEVPLCFMGLPAGYEKHTFLGQLDWSDPGKTHPMLNALESDAAHLTEDEGMMISRPSHPAVPVATEIERLCADVECADVEDRSVHKKRLADFLQWGCRATFESSNPAQRMRILMWGCDPDVLAREGATVQDLGPVVPLLVDSLRGARFDAVRDGLNVDRMARTLRGLAEVPELKPMVDEITTVSGGVPTSA</sequence>
<dbReference type="PANTHER" id="PTHR43318">
    <property type="entry name" value="UDP-N-ACETYLGLUCOSAMINE 4,6-DEHYDRATASE"/>
    <property type="match status" value="1"/>
</dbReference>
<keyword evidence="4" id="KW-1185">Reference proteome</keyword>
<gene>
    <name evidence="3" type="ORF">SAMN05443668_113153</name>
</gene>
<protein>
    <submittedName>
        <fullName evidence="3">Polysaccharide biosynthesis protein</fullName>
    </submittedName>
</protein>
<comment type="similarity">
    <text evidence="1">Belongs to the polysaccharide synthase family.</text>
</comment>
<name>A0A1M7RIR1_9ACTN</name>
<dbReference type="InterPro" id="IPR003869">
    <property type="entry name" value="Polysac_CapD-like"/>
</dbReference>
<dbReference type="STRING" id="134849.SAMN05443668_113153"/>
<dbReference type="Pfam" id="PF02719">
    <property type="entry name" value="Polysacc_synt_2"/>
    <property type="match status" value="1"/>
</dbReference>
<dbReference type="AlphaFoldDB" id="A0A1M7RIR1"/>
<accession>A0A1M7RIR1</accession>
<dbReference type="SUPFAM" id="SSF51735">
    <property type="entry name" value="NAD(P)-binding Rossmann-fold domains"/>
    <property type="match status" value="1"/>
</dbReference>
<dbReference type="InterPro" id="IPR036291">
    <property type="entry name" value="NAD(P)-bd_dom_sf"/>
</dbReference>
<dbReference type="PANTHER" id="PTHR43318:SF1">
    <property type="entry name" value="POLYSACCHARIDE BIOSYNTHESIS PROTEIN EPSC-RELATED"/>
    <property type="match status" value="1"/>
</dbReference>
<feature type="domain" description="Polysaccharide biosynthesis protein CapD-like" evidence="2">
    <location>
        <begin position="96"/>
        <end position="341"/>
    </location>
</feature>
<evidence type="ECO:0000313" key="4">
    <source>
        <dbReference type="Proteomes" id="UP000184440"/>
    </source>
</evidence>
<dbReference type="EMBL" id="FRCS01000013">
    <property type="protein sequence ID" value="SHN46049.1"/>
    <property type="molecule type" value="Genomic_DNA"/>
</dbReference>